<evidence type="ECO:0000313" key="6">
    <source>
        <dbReference type="EMBL" id="KAG2467461.1"/>
    </source>
</evidence>
<comment type="caution">
    <text evidence="6">The sequence shown here is derived from an EMBL/GenBank/DDBJ whole genome shotgun (WGS) entry which is preliminary data.</text>
</comment>
<keyword evidence="3 5" id="KW-1133">Transmembrane helix</keyword>
<dbReference type="AlphaFoldDB" id="A0A8X8BV71"/>
<evidence type="ECO:0000256" key="3">
    <source>
        <dbReference type="ARBA" id="ARBA00022989"/>
    </source>
</evidence>
<dbReference type="PANTHER" id="PTHR24064">
    <property type="entry name" value="SOLUTE CARRIER FAMILY 22 MEMBER"/>
    <property type="match status" value="1"/>
</dbReference>
<feature type="non-terminal residue" evidence="6">
    <location>
        <position position="398"/>
    </location>
</feature>
<feature type="transmembrane region" description="Helical" evidence="5">
    <location>
        <begin position="65"/>
        <end position="87"/>
    </location>
</feature>
<gene>
    <name evidence="6" type="primary">Slc22a7_0</name>
    <name evidence="6" type="ORF">GTO96_0010475</name>
</gene>
<dbReference type="Proteomes" id="UP000886611">
    <property type="component" value="Unassembled WGS sequence"/>
</dbReference>
<organism evidence="6 7">
    <name type="scientific">Polypterus senegalus</name>
    <name type="common">Senegal bichir</name>
    <dbReference type="NCBI Taxonomy" id="55291"/>
    <lineage>
        <taxon>Eukaryota</taxon>
        <taxon>Metazoa</taxon>
        <taxon>Chordata</taxon>
        <taxon>Craniata</taxon>
        <taxon>Vertebrata</taxon>
        <taxon>Euteleostomi</taxon>
        <taxon>Actinopterygii</taxon>
        <taxon>Polypteriformes</taxon>
        <taxon>Polypteridae</taxon>
        <taxon>Polypterus</taxon>
    </lineage>
</organism>
<keyword evidence="7" id="KW-1185">Reference proteome</keyword>
<accession>A0A8X8BV71</accession>
<evidence type="ECO:0000256" key="5">
    <source>
        <dbReference type="SAM" id="Phobius"/>
    </source>
</evidence>
<reference evidence="6 7" key="1">
    <citation type="journal article" date="2021" name="Cell">
        <title>Tracing the genetic footprints of vertebrate landing in non-teleost ray-finned fishes.</title>
        <authorList>
            <person name="Bi X."/>
            <person name="Wang K."/>
            <person name="Yang L."/>
            <person name="Pan H."/>
            <person name="Jiang H."/>
            <person name="Wei Q."/>
            <person name="Fang M."/>
            <person name="Yu H."/>
            <person name="Zhu C."/>
            <person name="Cai Y."/>
            <person name="He Y."/>
            <person name="Gan X."/>
            <person name="Zeng H."/>
            <person name="Yu D."/>
            <person name="Zhu Y."/>
            <person name="Jiang H."/>
            <person name="Qiu Q."/>
            <person name="Yang H."/>
            <person name="Zhang Y.E."/>
            <person name="Wang W."/>
            <person name="Zhu M."/>
            <person name="He S."/>
            <person name="Zhang G."/>
        </authorList>
    </citation>
    <scope>NUCLEOTIDE SEQUENCE [LARGE SCALE GENOMIC DNA]</scope>
    <source>
        <strain evidence="6">Bchr_013</strain>
    </source>
</reference>
<evidence type="ECO:0000313" key="7">
    <source>
        <dbReference type="Proteomes" id="UP000886611"/>
    </source>
</evidence>
<keyword evidence="4 5" id="KW-0472">Membrane</keyword>
<evidence type="ECO:0000256" key="1">
    <source>
        <dbReference type="ARBA" id="ARBA00004141"/>
    </source>
</evidence>
<dbReference type="InterPro" id="IPR036259">
    <property type="entry name" value="MFS_trans_sf"/>
</dbReference>
<dbReference type="EMBL" id="JAATIS010000859">
    <property type="protein sequence ID" value="KAG2467461.1"/>
    <property type="molecule type" value="Genomic_DNA"/>
</dbReference>
<keyword evidence="2 5" id="KW-0812">Transmembrane</keyword>
<comment type="subcellular location">
    <subcellularLocation>
        <location evidence="1">Membrane</location>
        <topology evidence="1">Multi-pass membrane protein</topology>
    </subcellularLocation>
</comment>
<protein>
    <submittedName>
        <fullName evidence="6">S22A7 protein</fullName>
    </submittedName>
</protein>
<feature type="transmembrane region" description="Helical" evidence="5">
    <location>
        <begin position="132"/>
        <end position="153"/>
    </location>
</feature>
<dbReference type="SUPFAM" id="SSF103473">
    <property type="entry name" value="MFS general substrate transporter"/>
    <property type="match status" value="1"/>
</dbReference>
<dbReference type="Gene3D" id="1.20.1250.20">
    <property type="entry name" value="MFS general substrate transporter like domains"/>
    <property type="match status" value="2"/>
</dbReference>
<name>A0A8X8BV71_POLSE</name>
<feature type="transmembrane region" description="Helical" evidence="5">
    <location>
        <begin position="94"/>
        <end position="120"/>
    </location>
</feature>
<evidence type="ECO:0000256" key="4">
    <source>
        <dbReference type="ARBA" id="ARBA00023136"/>
    </source>
</evidence>
<evidence type="ECO:0000256" key="2">
    <source>
        <dbReference type="ARBA" id="ARBA00022692"/>
    </source>
</evidence>
<feature type="non-terminal residue" evidence="6">
    <location>
        <position position="1"/>
    </location>
</feature>
<sequence>MQLPSNSGPVALQSPAMLGSSRTETWVPSPAARALTLGLNSPKASSTPLPSLAGIEWVDIKHRTLVGVFGSMAWTTGCVLLALIAYLIRDWRWLLLAVTFPLLIACVIWWFGVAFTYYGLSLNISGLGVSIYMTQFIYGAIEVPSKCFVYLILDRIGRRRCQAWTLIFTGTCIAINMFIPTASHLLIPFGLSSRQDALCSCPPLTLSRDWRPPDPWLRFGSHPSPRDLMSTNDQDAHIGDSTTKPPDFRCLSVAFCGSSLSSRHSRYLITQREQHQLKRLGVGLTPSFPTAALDRALTTRTHRLSVSLAPHASSLPVTSVLFPFLFLSDRFLSPPSTDLRFFITRGAITAVALATGAITNVGSSSPVHTVRNAHIDDCPTARYNIAPPHEVVSGAAII</sequence>
<dbReference type="GO" id="GO:0016020">
    <property type="term" value="C:membrane"/>
    <property type="evidence" value="ECO:0007669"/>
    <property type="project" value="UniProtKB-SubCell"/>
</dbReference>
<proteinExistence type="predicted"/>
<feature type="transmembrane region" description="Helical" evidence="5">
    <location>
        <begin position="165"/>
        <end position="191"/>
    </location>
</feature>